<accession>A0AAN6XQT4</accession>
<protein>
    <submittedName>
        <fullName evidence="1">Uncharacterized protein</fullName>
    </submittedName>
</protein>
<evidence type="ECO:0000313" key="2">
    <source>
        <dbReference type="Proteomes" id="UP001303160"/>
    </source>
</evidence>
<dbReference type="Proteomes" id="UP001303160">
    <property type="component" value="Unassembled WGS sequence"/>
</dbReference>
<organism evidence="1 2">
    <name type="scientific">Triangularia verruculosa</name>
    <dbReference type="NCBI Taxonomy" id="2587418"/>
    <lineage>
        <taxon>Eukaryota</taxon>
        <taxon>Fungi</taxon>
        <taxon>Dikarya</taxon>
        <taxon>Ascomycota</taxon>
        <taxon>Pezizomycotina</taxon>
        <taxon>Sordariomycetes</taxon>
        <taxon>Sordariomycetidae</taxon>
        <taxon>Sordariales</taxon>
        <taxon>Podosporaceae</taxon>
        <taxon>Triangularia</taxon>
    </lineage>
</organism>
<name>A0AAN6XQT4_9PEZI</name>
<reference evidence="1" key="2">
    <citation type="submission" date="2023-05" db="EMBL/GenBank/DDBJ databases">
        <authorList>
            <consortium name="Lawrence Berkeley National Laboratory"/>
            <person name="Steindorff A."/>
            <person name="Hensen N."/>
            <person name="Bonometti L."/>
            <person name="Westerberg I."/>
            <person name="Brannstrom I.O."/>
            <person name="Guillou S."/>
            <person name="Cros-Aarteil S."/>
            <person name="Calhoun S."/>
            <person name="Haridas S."/>
            <person name="Kuo A."/>
            <person name="Mondo S."/>
            <person name="Pangilinan J."/>
            <person name="Riley R."/>
            <person name="Labutti K."/>
            <person name="Andreopoulos B."/>
            <person name="Lipzen A."/>
            <person name="Chen C."/>
            <person name="Yanf M."/>
            <person name="Daum C."/>
            <person name="Ng V."/>
            <person name="Clum A."/>
            <person name="Ohm R."/>
            <person name="Martin F."/>
            <person name="Silar P."/>
            <person name="Natvig D."/>
            <person name="Lalanne C."/>
            <person name="Gautier V."/>
            <person name="Ament-Velasquez S.L."/>
            <person name="Kruys A."/>
            <person name="Hutchinson M.I."/>
            <person name="Powell A.J."/>
            <person name="Barry K."/>
            <person name="Miller A.N."/>
            <person name="Grigoriev I.V."/>
            <person name="Debuchy R."/>
            <person name="Gladieux P."/>
            <person name="Thoren M.H."/>
            <person name="Johannesson H."/>
        </authorList>
    </citation>
    <scope>NUCLEOTIDE SEQUENCE</scope>
    <source>
        <strain evidence="1">CBS 315.58</strain>
    </source>
</reference>
<dbReference type="AlphaFoldDB" id="A0AAN6XQT4"/>
<proteinExistence type="predicted"/>
<evidence type="ECO:0000313" key="1">
    <source>
        <dbReference type="EMBL" id="KAK4204853.1"/>
    </source>
</evidence>
<keyword evidence="2" id="KW-1185">Reference proteome</keyword>
<sequence>MFMYETQVRQSLQAEMRALQDKQSIHLSIPSQVDSMSLEDLKWVAATAAAIVPGLCISEAQWGEVDVGWGRVRIQQPNGPVTRVLGNSADTREGRWGGAKISYLGARLTTSVANIDTVSSASVSTLWRSLSSPTIKSPLQVLQKRSPSAMSCATILEKVTVRLRGSTVPQRHQSLSWRHKLLSPANTTKAGTPVPKRSTRMEHHLSCLPSQEAKIFTQAPGLQKTSDQYTQFLEAGKKINLPAIKAKQPKRRRLPPIASMAIMKALRPRVIAAGQLRVGTGSLAALGLWRTVTFDTGLSCFRYGTRRIRFTTMMKQVKPNFIIYAYFRAAVLYGEAFNQHPGVRPTYSSLFRASFYLYTTITMSSCLSPEDKIREVHEFSRFYEAVARNPDYLNDSILDSTEVQTVLQAVDKTNSDASLDYIQKLNYDMSYYKAVRGQLSYLLHMAKLGLLGDGDSDLASITESELLELWA</sequence>
<dbReference type="EMBL" id="MU863879">
    <property type="protein sequence ID" value="KAK4204853.1"/>
    <property type="molecule type" value="Genomic_DNA"/>
</dbReference>
<comment type="caution">
    <text evidence="1">The sequence shown here is derived from an EMBL/GenBank/DDBJ whole genome shotgun (WGS) entry which is preliminary data.</text>
</comment>
<reference evidence="1" key="1">
    <citation type="journal article" date="2023" name="Mol. Phylogenet. Evol.">
        <title>Genome-scale phylogeny and comparative genomics of the fungal order Sordariales.</title>
        <authorList>
            <person name="Hensen N."/>
            <person name="Bonometti L."/>
            <person name="Westerberg I."/>
            <person name="Brannstrom I.O."/>
            <person name="Guillou S."/>
            <person name="Cros-Aarteil S."/>
            <person name="Calhoun S."/>
            <person name="Haridas S."/>
            <person name="Kuo A."/>
            <person name="Mondo S."/>
            <person name="Pangilinan J."/>
            <person name="Riley R."/>
            <person name="LaButti K."/>
            <person name="Andreopoulos B."/>
            <person name="Lipzen A."/>
            <person name="Chen C."/>
            <person name="Yan M."/>
            <person name="Daum C."/>
            <person name="Ng V."/>
            <person name="Clum A."/>
            <person name="Steindorff A."/>
            <person name="Ohm R.A."/>
            <person name="Martin F."/>
            <person name="Silar P."/>
            <person name="Natvig D.O."/>
            <person name="Lalanne C."/>
            <person name="Gautier V."/>
            <person name="Ament-Velasquez S.L."/>
            <person name="Kruys A."/>
            <person name="Hutchinson M.I."/>
            <person name="Powell A.J."/>
            <person name="Barry K."/>
            <person name="Miller A.N."/>
            <person name="Grigoriev I.V."/>
            <person name="Debuchy R."/>
            <person name="Gladieux P."/>
            <person name="Hiltunen Thoren M."/>
            <person name="Johannesson H."/>
        </authorList>
    </citation>
    <scope>NUCLEOTIDE SEQUENCE</scope>
    <source>
        <strain evidence="1">CBS 315.58</strain>
    </source>
</reference>
<gene>
    <name evidence="1" type="ORF">QBC40DRAFT_292387</name>
</gene>